<name>A0A182STK3_9DIPT</name>
<reference evidence="3" key="1">
    <citation type="submission" date="2013-09" db="EMBL/GenBank/DDBJ databases">
        <title>The Genome Sequence of Anopheles maculatus species B.</title>
        <authorList>
            <consortium name="The Broad Institute Genomics Platform"/>
            <person name="Neafsey D.E."/>
            <person name="Besansky N."/>
            <person name="Howell P."/>
            <person name="Walton C."/>
            <person name="Young S.K."/>
            <person name="Zeng Q."/>
            <person name="Gargeya S."/>
            <person name="Fitzgerald M."/>
            <person name="Haas B."/>
            <person name="Abouelleil A."/>
            <person name="Allen A.W."/>
            <person name="Alvarado L."/>
            <person name="Arachchi H.M."/>
            <person name="Berlin A.M."/>
            <person name="Chapman S.B."/>
            <person name="Gainer-Dewar J."/>
            <person name="Goldberg J."/>
            <person name="Griggs A."/>
            <person name="Gujja S."/>
            <person name="Hansen M."/>
            <person name="Howarth C."/>
            <person name="Imamovic A."/>
            <person name="Ireland A."/>
            <person name="Larimer J."/>
            <person name="McCowan C."/>
            <person name="Murphy C."/>
            <person name="Pearson M."/>
            <person name="Poon T.W."/>
            <person name="Priest M."/>
            <person name="Roberts A."/>
            <person name="Saif S."/>
            <person name="Shea T."/>
            <person name="Sisk P."/>
            <person name="Sykes S."/>
            <person name="Wortman J."/>
            <person name="Nusbaum C."/>
            <person name="Birren B."/>
        </authorList>
    </citation>
    <scope>NUCLEOTIDE SEQUENCE [LARGE SCALE GENOMIC DNA]</scope>
    <source>
        <strain evidence="3">maculatus3</strain>
    </source>
</reference>
<dbReference type="Proteomes" id="UP000075901">
    <property type="component" value="Unassembled WGS sequence"/>
</dbReference>
<reference evidence="2" key="2">
    <citation type="submission" date="2020-05" db="UniProtKB">
        <authorList>
            <consortium name="EnsemblMetazoa"/>
        </authorList>
    </citation>
    <scope>IDENTIFICATION</scope>
    <source>
        <strain evidence="2">maculatus3</strain>
    </source>
</reference>
<accession>A0A182STK3</accession>
<proteinExistence type="predicted"/>
<dbReference type="EnsemblMetazoa" id="AMAM013122-RA">
    <property type="protein sequence ID" value="AMAM013122-PA"/>
    <property type="gene ID" value="AMAM013122"/>
</dbReference>
<organism evidence="2 3">
    <name type="scientific">Anopheles maculatus</name>
    <dbReference type="NCBI Taxonomy" id="74869"/>
    <lineage>
        <taxon>Eukaryota</taxon>
        <taxon>Metazoa</taxon>
        <taxon>Ecdysozoa</taxon>
        <taxon>Arthropoda</taxon>
        <taxon>Hexapoda</taxon>
        <taxon>Insecta</taxon>
        <taxon>Pterygota</taxon>
        <taxon>Neoptera</taxon>
        <taxon>Endopterygota</taxon>
        <taxon>Diptera</taxon>
        <taxon>Nematocera</taxon>
        <taxon>Culicoidea</taxon>
        <taxon>Culicidae</taxon>
        <taxon>Anophelinae</taxon>
        <taxon>Anopheles</taxon>
        <taxon>Anopheles maculatus group</taxon>
    </lineage>
</organism>
<evidence type="ECO:0000313" key="2">
    <source>
        <dbReference type="EnsemblMetazoa" id="AMAM013122-PA"/>
    </source>
</evidence>
<sequence>MSAVPVVWCSDPNSSEKKQPFALQGIQLQGNITEKHVLAMKELINAASEGRLLLPTDGAIVLLDCGLSIGSMVIEGKAGKEVAAAAAAATTTTTASSTTTEAGDAVGNHKSILPYRPAAANNCEPSPVDGGDCNNHNSSSS</sequence>
<dbReference type="VEuPathDB" id="VectorBase:AMAM013122"/>
<dbReference type="AlphaFoldDB" id="A0A182STK3"/>
<feature type="compositionally biased region" description="Low complexity" evidence="1">
    <location>
        <begin position="90"/>
        <end position="100"/>
    </location>
</feature>
<evidence type="ECO:0000313" key="3">
    <source>
        <dbReference type="Proteomes" id="UP000075901"/>
    </source>
</evidence>
<evidence type="ECO:0000256" key="1">
    <source>
        <dbReference type="SAM" id="MobiDB-lite"/>
    </source>
</evidence>
<protein>
    <submittedName>
        <fullName evidence="2">Uncharacterized protein</fullName>
    </submittedName>
</protein>
<keyword evidence="3" id="KW-1185">Reference proteome</keyword>
<feature type="region of interest" description="Disordered" evidence="1">
    <location>
        <begin position="90"/>
        <end position="141"/>
    </location>
</feature>